<organism evidence="1 2">
    <name type="scientific">Sesamum alatum</name>
    <dbReference type="NCBI Taxonomy" id="300844"/>
    <lineage>
        <taxon>Eukaryota</taxon>
        <taxon>Viridiplantae</taxon>
        <taxon>Streptophyta</taxon>
        <taxon>Embryophyta</taxon>
        <taxon>Tracheophyta</taxon>
        <taxon>Spermatophyta</taxon>
        <taxon>Magnoliopsida</taxon>
        <taxon>eudicotyledons</taxon>
        <taxon>Gunneridae</taxon>
        <taxon>Pentapetalae</taxon>
        <taxon>asterids</taxon>
        <taxon>lamiids</taxon>
        <taxon>Lamiales</taxon>
        <taxon>Pedaliaceae</taxon>
        <taxon>Sesamum</taxon>
    </lineage>
</organism>
<keyword evidence="2" id="KW-1185">Reference proteome</keyword>
<dbReference type="Proteomes" id="UP001293254">
    <property type="component" value="Unassembled WGS sequence"/>
</dbReference>
<accession>A0AAE2CXT9</accession>
<dbReference type="EMBL" id="JACGWO010000001">
    <property type="protein sequence ID" value="KAK4438468.1"/>
    <property type="molecule type" value="Genomic_DNA"/>
</dbReference>
<sequence>MQATQVTETALDMGMMMKFEEVGIEGKGENNEMVHLLGGMTLKQACSADPILVYVPLLFNGTSRGWLNPASRRVDLDIAQVERATHGQKRFHFEAAWLRDRTCELTVTASRCLGNSETTAARVQSRIQSCS</sequence>
<dbReference type="AlphaFoldDB" id="A0AAE2CXT9"/>
<evidence type="ECO:0000313" key="2">
    <source>
        <dbReference type="Proteomes" id="UP001293254"/>
    </source>
</evidence>
<reference evidence="1" key="2">
    <citation type="journal article" date="2024" name="Plant">
        <title>Genomic evolution and insights into agronomic trait innovations of Sesamum species.</title>
        <authorList>
            <person name="Miao H."/>
            <person name="Wang L."/>
            <person name="Qu L."/>
            <person name="Liu H."/>
            <person name="Sun Y."/>
            <person name="Le M."/>
            <person name="Wang Q."/>
            <person name="Wei S."/>
            <person name="Zheng Y."/>
            <person name="Lin W."/>
            <person name="Duan Y."/>
            <person name="Cao H."/>
            <person name="Xiong S."/>
            <person name="Wang X."/>
            <person name="Wei L."/>
            <person name="Li C."/>
            <person name="Ma Q."/>
            <person name="Ju M."/>
            <person name="Zhao R."/>
            <person name="Li G."/>
            <person name="Mu C."/>
            <person name="Tian Q."/>
            <person name="Mei H."/>
            <person name="Zhang T."/>
            <person name="Gao T."/>
            <person name="Zhang H."/>
        </authorList>
    </citation>
    <scope>NUCLEOTIDE SEQUENCE</scope>
    <source>
        <strain evidence="1">3651</strain>
    </source>
</reference>
<gene>
    <name evidence="1" type="ORF">Salat_0181100</name>
</gene>
<proteinExistence type="predicted"/>
<name>A0AAE2CXT9_9LAMI</name>
<reference evidence="1" key="1">
    <citation type="submission" date="2020-06" db="EMBL/GenBank/DDBJ databases">
        <authorList>
            <person name="Li T."/>
            <person name="Hu X."/>
            <person name="Zhang T."/>
            <person name="Song X."/>
            <person name="Zhang H."/>
            <person name="Dai N."/>
            <person name="Sheng W."/>
            <person name="Hou X."/>
            <person name="Wei L."/>
        </authorList>
    </citation>
    <scope>NUCLEOTIDE SEQUENCE</scope>
    <source>
        <strain evidence="1">3651</strain>
        <tissue evidence="1">Leaf</tissue>
    </source>
</reference>
<evidence type="ECO:0000313" key="1">
    <source>
        <dbReference type="EMBL" id="KAK4438468.1"/>
    </source>
</evidence>
<protein>
    <submittedName>
        <fullName evidence="1">Uncharacterized protein</fullName>
    </submittedName>
</protein>
<comment type="caution">
    <text evidence="1">The sequence shown here is derived from an EMBL/GenBank/DDBJ whole genome shotgun (WGS) entry which is preliminary data.</text>
</comment>